<evidence type="ECO:0000259" key="1">
    <source>
        <dbReference type="Pfam" id="PF13539"/>
    </source>
</evidence>
<accession>A0ABR5VEI1</accession>
<dbReference type="Pfam" id="PF13539">
    <property type="entry name" value="Peptidase_M15_4"/>
    <property type="match status" value="1"/>
</dbReference>
<gene>
    <name evidence="2" type="ORF">AY586_14985</name>
</gene>
<dbReference type="SUPFAM" id="SSF55166">
    <property type="entry name" value="Hedgehog/DD-peptidase"/>
    <property type="match status" value="1"/>
</dbReference>
<dbReference type="EMBL" id="LSYU01000067">
    <property type="protein sequence ID" value="KXX64031.1"/>
    <property type="molecule type" value="Genomic_DNA"/>
</dbReference>
<reference evidence="2 3" key="1">
    <citation type="submission" date="2016-02" db="EMBL/GenBank/DDBJ databases">
        <title>Genome sequence of Marichromatium gracile YL-28, a purple sulfur bacterium.</title>
        <authorList>
            <person name="Zhao C."/>
            <person name="Hong X."/>
            <person name="Chen S."/>
            <person name="Yang S."/>
        </authorList>
    </citation>
    <scope>NUCLEOTIDE SEQUENCE [LARGE SCALE GENOMIC DNA]</scope>
    <source>
        <strain evidence="2 3">YL28</strain>
    </source>
</reference>
<protein>
    <submittedName>
        <fullName evidence="2">Peptidase M15</fullName>
    </submittedName>
</protein>
<dbReference type="Gene3D" id="3.30.1380.10">
    <property type="match status" value="1"/>
</dbReference>
<proteinExistence type="predicted"/>
<dbReference type="RefSeq" id="WP_062276255.1">
    <property type="nucleotide sequence ID" value="NZ_LSYU01000067.1"/>
</dbReference>
<sequence length="129" mass="14333">MASGFRFSTRSERALAGVHDDLVRVARRALELTEVDFVVTEGRRTEARQRALVAAGASRTLRSRHLTGHALDVAAWVDGGVRWDWPLYPRIAAAFKAAAAELGVAIRWGGDWPRFRDGPHFELDRVVSP</sequence>
<evidence type="ECO:0000313" key="3">
    <source>
        <dbReference type="Proteomes" id="UP000075766"/>
    </source>
</evidence>
<name>A0ABR5VEI1_MARGR</name>
<organism evidence="2 3">
    <name type="scientific">Marichromatium gracile</name>
    <name type="common">Chromatium gracile</name>
    <dbReference type="NCBI Taxonomy" id="1048"/>
    <lineage>
        <taxon>Bacteria</taxon>
        <taxon>Pseudomonadati</taxon>
        <taxon>Pseudomonadota</taxon>
        <taxon>Gammaproteobacteria</taxon>
        <taxon>Chromatiales</taxon>
        <taxon>Chromatiaceae</taxon>
        <taxon>Marichromatium</taxon>
    </lineage>
</organism>
<dbReference type="Proteomes" id="UP000075766">
    <property type="component" value="Unassembled WGS sequence"/>
</dbReference>
<feature type="domain" description="Peptidase M15C" evidence="1">
    <location>
        <begin position="58"/>
        <end position="123"/>
    </location>
</feature>
<comment type="caution">
    <text evidence="2">The sequence shown here is derived from an EMBL/GenBank/DDBJ whole genome shotgun (WGS) entry which is preliminary data.</text>
</comment>
<keyword evidence="3" id="KW-1185">Reference proteome</keyword>
<evidence type="ECO:0000313" key="2">
    <source>
        <dbReference type="EMBL" id="KXX64031.1"/>
    </source>
</evidence>
<dbReference type="InterPro" id="IPR009045">
    <property type="entry name" value="Zn_M74/Hedgehog-like"/>
</dbReference>
<dbReference type="InterPro" id="IPR039561">
    <property type="entry name" value="Peptidase_M15C"/>
</dbReference>
<dbReference type="CDD" id="cd14845">
    <property type="entry name" value="L-Ala-D-Glu_peptidase_like"/>
    <property type="match status" value="1"/>
</dbReference>